<dbReference type="InterPro" id="IPR000515">
    <property type="entry name" value="MetI-like"/>
</dbReference>
<reference evidence="9 10" key="1">
    <citation type="submission" date="2018-11" db="EMBL/GenBank/DDBJ databases">
        <title>Sequencing the genomes of 1000 actinobacteria strains.</title>
        <authorList>
            <person name="Klenk H.-P."/>
        </authorList>
    </citation>
    <scope>NUCLEOTIDE SEQUENCE [LARGE SCALE GENOMIC DNA]</scope>
    <source>
        <strain evidence="9 10">DSM 10546</strain>
    </source>
</reference>
<dbReference type="Proteomes" id="UP000275749">
    <property type="component" value="Unassembled WGS sequence"/>
</dbReference>
<comment type="caution">
    <text evidence="9">The sequence shown here is derived from an EMBL/GenBank/DDBJ whole genome shotgun (WGS) entry which is preliminary data.</text>
</comment>
<feature type="transmembrane region" description="Helical" evidence="7">
    <location>
        <begin position="224"/>
        <end position="243"/>
    </location>
</feature>
<dbReference type="AlphaFoldDB" id="A0A3N1ZQS5"/>
<evidence type="ECO:0000256" key="7">
    <source>
        <dbReference type="RuleBase" id="RU363032"/>
    </source>
</evidence>
<dbReference type="InterPro" id="IPR035906">
    <property type="entry name" value="MetI-like_sf"/>
</dbReference>
<gene>
    <name evidence="9" type="ORF">EDD41_0395</name>
</gene>
<organism evidence="9 10">
    <name type="scientific">Luteococcus japonicus</name>
    <dbReference type="NCBI Taxonomy" id="33984"/>
    <lineage>
        <taxon>Bacteria</taxon>
        <taxon>Bacillati</taxon>
        <taxon>Actinomycetota</taxon>
        <taxon>Actinomycetes</taxon>
        <taxon>Propionibacteriales</taxon>
        <taxon>Propionibacteriaceae</taxon>
        <taxon>Luteococcus</taxon>
    </lineage>
</organism>
<dbReference type="PANTHER" id="PTHR30151:SF20">
    <property type="entry name" value="ABC TRANSPORTER PERMEASE PROTEIN HI_0355-RELATED"/>
    <property type="match status" value="1"/>
</dbReference>
<evidence type="ECO:0000256" key="5">
    <source>
        <dbReference type="ARBA" id="ARBA00022989"/>
    </source>
</evidence>
<feature type="transmembrane region" description="Helical" evidence="7">
    <location>
        <begin position="70"/>
        <end position="89"/>
    </location>
</feature>
<feature type="transmembrane region" description="Helical" evidence="7">
    <location>
        <begin position="12"/>
        <end position="35"/>
    </location>
</feature>
<feature type="transmembrane region" description="Helical" evidence="7">
    <location>
        <begin position="167"/>
        <end position="186"/>
    </location>
</feature>
<dbReference type="PANTHER" id="PTHR30151">
    <property type="entry name" value="ALKANE SULFONATE ABC TRANSPORTER-RELATED, MEMBRANE SUBUNIT"/>
    <property type="match status" value="1"/>
</dbReference>
<evidence type="ECO:0000256" key="2">
    <source>
        <dbReference type="ARBA" id="ARBA00022448"/>
    </source>
</evidence>
<comment type="subcellular location">
    <subcellularLocation>
        <location evidence="1 7">Cell membrane</location>
        <topology evidence="1 7">Multi-pass membrane protein</topology>
    </subcellularLocation>
</comment>
<evidence type="ECO:0000256" key="6">
    <source>
        <dbReference type="ARBA" id="ARBA00023136"/>
    </source>
</evidence>
<dbReference type="Pfam" id="PF00528">
    <property type="entry name" value="BPD_transp_1"/>
    <property type="match status" value="1"/>
</dbReference>
<dbReference type="PROSITE" id="PS50928">
    <property type="entry name" value="ABC_TM1"/>
    <property type="match status" value="1"/>
</dbReference>
<name>A0A3N1ZQS5_9ACTN</name>
<evidence type="ECO:0000256" key="4">
    <source>
        <dbReference type="ARBA" id="ARBA00022692"/>
    </source>
</evidence>
<evidence type="ECO:0000259" key="8">
    <source>
        <dbReference type="PROSITE" id="PS50928"/>
    </source>
</evidence>
<feature type="transmembrane region" description="Helical" evidence="7">
    <location>
        <begin position="101"/>
        <end position="121"/>
    </location>
</feature>
<dbReference type="CDD" id="cd06261">
    <property type="entry name" value="TM_PBP2"/>
    <property type="match status" value="1"/>
</dbReference>
<dbReference type="EMBL" id="RKHG01000001">
    <property type="protein sequence ID" value="ROR53263.1"/>
    <property type="molecule type" value="Genomic_DNA"/>
</dbReference>
<sequence length="260" mass="27328">MTSRVGDRTRAVVAPLALALVLVGLWQLVVSTAGWPDFVLPGPRSVAARLVQDLADRSTWTHLGVTLTEALGGCLLGAVAGVPLAVAIHESRWFSAAANPFLGATQAIPAIALAPLLVLWVGYGMTGVMLLCALMVFFPILVSTLVGLRHVDPEVIDAARMDGAGRWAQLVWIEVPLALPSTLAGLRNGFTLSITGAVVGEMVMGGEGLGQVLSVQRDAVDTRGMFSTIILLCAVASTIYTVLRAVERRSKLVAAQLRDA</sequence>
<feature type="transmembrane region" description="Helical" evidence="7">
    <location>
        <begin position="127"/>
        <end position="146"/>
    </location>
</feature>
<evidence type="ECO:0000313" key="9">
    <source>
        <dbReference type="EMBL" id="ROR53263.1"/>
    </source>
</evidence>
<keyword evidence="2 7" id="KW-0813">Transport</keyword>
<evidence type="ECO:0000313" key="10">
    <source>
        <dbReference type="Proteomes" id="UP000275749"/>
    </source>
</evidence>
<keyword evidence="4 7" id="KW-0812">Transmembrane</keyword>
<proteinExistence type="inferred from homology"/>
<comment type="similarity">
    <text evidence="7">Belongs to the binding-protein-dependent transport system permease family.</text>
</comment>
<evidence type="ECO:0000256" key="3">
    <source>
        <dbReference type="ARBA" id="ARBA00022475"/>
    </source>
</evidence>
<dbReference type="GO" id="GO:0055085">
    <property type="term" value="P:transmembrane transport"/>
    <property type="evidence" value="ECO:0007669"/>
    <property type="project" value="InterPro"/>
</dbReference>
<keyword evidence="3" id="KW-1003">Cell membrane</keyword>
<feature type="domain" description="ABC transmembrane type-1" evidence="8">
    <location>
        <begin position="63"/>
        <end position="244"/>
    </location>
</feature>
<keyword evidence="5 7" id="KW-1133">Transmembrane helix</keyword>
<keyword evidence="6 7" id="KW-0472">Membrane</keyword>
<dbReference type="SUPFAM" id="SSF161098">
    <property type="entry name" value="MetI-like"/>
    <property type="match status" value="1"/>
</dbReference>
<dbReference type="GO" id="GO:0005886">
    <property type="term" value="C:plasma membrane"/>
    <property type="evidence" value="ECO:0007669"/>
    <property type="project" value="UniProtKB-SubCell"/>
</dbReference>
<evidence type="ECO:0000256" key="1">
    <source>
        <dbReference type="ARBA" id="ARBA00004651"/>
    </source>
</evidence>
<protein>
    <submittedName>
        <fullName evidence="9">NitT/TauT family transport system permease protein</fullName>
    </submittedName>
</protein>
<accession>A0A3N1ZQS5</accession>
<dbReference type="Gene3D" id="1.10.3720.10">
    <property type="entry name" value="MetI-like"/>
    <property type="match status" value="1"/>
</dbReference>